<dbReference type="Pfam" id="PF07496">
    <property type="entry name" value="zf-CW"/>
    <property type="match status" value="1"/>
</dbReference>
<feature type="compositionally biased region" description="Basic and acidic residues" evidence="4">
    <location>
        <begin position="442"/>
        <end position="463"/>
    </location>
</feature>
<dbReference type="EMBL" id="KZ305020">
    <property type="protein sequence ID" value="PIA61553.1"/>
    <property type="molecule type" value="Genomic_DNA"/>
</dbReference>
<evidence type="ECO:0000313" key="7">
    <source>
        <dbReference type="Proteomes" id="UP000230069"/>
    </source>
</evidence>
<dbReference type="FunCoup" id="A0A2G5F0L1">
    <property type="interactions" value="1672"/>
</dbReference>
<evidence type="ECO:0000256" key="4">
    <source>
        <dbReference type="SAM" id="MobiDB-lite"/>
    </source>
</evidence>
<gene>
    <name evidence="6" type="ORF">AQUCO_00300819v1</name>
</gene>
<dbReference type="PANTHER" id="PTHR46524">
    <property type="entry name" value="CW-TYPE ZINC FINGER"/>
    <property type="match status" value="1"/>
</dbReference>
<feature type="compositionally biased region" description="Polar residues" evidence="4">
    <location>
        <begin position="833"/>
        <end position="856"/>
    </location>
</feature>
<reference evidence="6 7" key="1">
    <citation type="submission" date="2017-09" db="EMBL/GenBank/DDBJ databases">
        <title>WGS assembly of Aquilegia coerulea Goldsmith.</title>
        <authorList>
            <person name="Hodges S."/>
            <person name="Kramer E."/>
            <person name="Nordborg M."/>
            <person name="Tomkins J."/>
            <person name="Borevitz J."/>
            <person name="Derieg N."/>
            <person name="Yan J."/>
            <person name="Mihaltcheva S."/>
            <person name="Hayes R.D."/>
            <person name="Rokhsar D."/>
        </authorList>
    </citation>
    <scope>NUCLEOTIDE SEQUENCE [LARGE SCALE GENOMIC DNA]</scope>
    <source>
        <strain evidence="7">cv. Goldsmith</strain>
    </source>
</reference>
<feature type="region of interest" description="Disordered" evidence="4">
    <location>
        <begin position="435"/>
        <end position="587"/>
    </location>
</feature>
<evidence type="ECO:0000313" key="6">
    <source>
        <dbReference type="EMBL" id="PIA61553.1"/>
    </source>
</evidence>
<dbReference type="Gene3D" id="3.30.40.100">
    <property type="match status" value="1"/>
</dbReference>
<dbReference type="PROSITE" id="PS51050">
    <property type="entry name" value="ZF_CW"/>
    <property type="match status" value="1"/>
</dbReference>
<dbReference type="Proteomes" id="UP000230069">
    <property type="component" value="Unassembled WGS sequence"/>
</dbReference>
<feature type="compositionally biased region" description="Basic and acidic residues" evidence="4">
    <location>
        <begin position="1050"/>
        <end position="1072"/>
    </location>
</feature>
<feature type="region of interest" description="Disordered" evidence="4">
    <location>
        <begin position="971"/>
        <end position="1080"/>
    </location>
</feature>
<feature type="region of interest" description="Disordered" evidence="4">
    <location>
        <begin position="100"/>
        <end position="122"/>
    </location>
</feature>
<evidence type="ECO:0000256" key="2">
    <source>
        <dbReference type="ARBA" id="ARBA00022771"/>
    </source>
</evidence>
<feature type="compositionally biased region" description="Basic and acidic residues" evidence="4">
    <location>
        <begin position="893"/>
        <end position="903"/>
    </location>
</feature>
<keyword evidence="2" id="KW-0863">Zinc-finger</keyword>
<dbReference type="PANTHER" id="PTHR46524:SF7">
    <property type="entry name" value="CW-TYPE ZINC FINGER"/>
    <property type="match status" value="1"/>
</dbReference>
<feature type="region of interest" description="Disordered" evidence="4">
    <location>
        <begin position="297"/>
        <end position="319"/>
    </location>
</feature>
<feature type="domain" description="CW-type" evidence="5">
    <location>
        <begin position="699"/>
        <end position="752"/>
    </location>
</feature>
<sequence length="1116" mass="123139">MISIETRYATRRELGLGLGFGVVGREMEETELEEGEAYDYHHDYDDTNIDPDVDLSYLDEKVQVVLGHHQKDFEGGVSAENLGARFGGYGSFLPTYQRSPSIWSQPRTPQKVQSYGTPRSPNNLLMEGDIQNTAVPIGAAASAKHGPCTNAAPPSVSRAPLLETSSKRDSCLLSSRGTAECNLNNGPHNKSNIATDHKTLKVRLKVGSDNMAEKTAAIFSDLGFHSSSPEDSPVESGGFSPESRESPDESPTSILQIMTSSLVPDGLLLSPLHTSLLHLTEKEKFFRDHRPGLACRDSEGSSSMLGDVPSSLTRDGKLRAEKKSKPVEISRMIETKNGTVNDVGNGIKSAFLNREIDIETPEGRALVADSLKLPILSNSNFLIGETAKGTGRASEASGETKKIKVKDRFFSSDRVKEDSESMTSQDVNKIEKLKFRTSSGNKVREDRKEKGRVDKKEKVRGDQLEQVGKEVQSLSRKDGWSKEHKSHDSYRADFDDFKGRKELIDGTTDPPYNKVKVKATSLERDGGRPPFGTEQTFSEGRKKSKGSKSNGNSAAVSSRESLRVVTSAALKDQIKSSSHSSSKNKLDSKARDIYKDFFGDEEMDQAENSMNSPETPFRDRPIDYKLEVIEKENRHADKPMDRSSGKEIHQFADNSRERQNSKKVENPLTAVYQQAAPIVAPSTGNGLVSDTVCAPVAPTVIKENWVACDKCGQWRLLPCDRNTADLPKKWLCSMLDWLPGMGRCSVSEEETTRALYALYGLPPPDSQNNVDNLLNGTAAGVALPEGQHLDLRHQDQNMLGVPSGGKRKHGLKETADVTSLTGPMHISNSINKNQQASLKSRSVNDVNHSPLDSNLANKGKSSDSAVEKHRHKRKDKHQLAQDGGGVNQSKLKSQRDVDQDGSRASKKIKTEGLPSTEEEWASDHGGFMGNSGPTSINCLSAKAAVRSTKKNGEYISSRESKFDVKDNIVSSAKEPRERGHNSLDVGPLDVGKLDRRGISTKKRKAKEWQENQVHSSEPFMEADHHLEVNKISFEGSSESELRNRKKARVLKSEERDSRKGMDDARTDKRDGDPQILNSISRNFVTDEAEVAKSYVDKDLQQTQYRAGKHYVSTDFR</sequence>
<keyword evidence="3" id="KW-0862">Zinc</keyword>
<dbReference type="AlphaFoldDB" id="A0A2G5F0L1"/>
<proteinExistence type="predicted"/>
<organism evidence="6 7">
    <name type="scientific">Aquilegia coerulea</name>
    <name type="common">Rocky mountain columbine</name>
    <dbReference type="NCBI Taxonomy" id="218851"/>
    <lineage>
        <taxon>Eukaryota</taxon>
        <taxon>Viridiplantae</taxon>
        <taxon>Streptophyta</taxon>
        <taxon>Embryophyta</taxon>
        <taxon>Tracheophyta</taxon>
        <taxon>Spermatophyta</taxon>
        <taxon>Magnoliopsida</taxon>
        <taxon>Ranunculales</taxon>
        <taxon>Ranunculaceae</taxon>
        <taxon>Thalictroideae</taxon>
        <taxon>Aquilegia</taxon>
    </lineage>
</organism>
<evidence type="ECO:0000256" key="3">
    <source>
        <dbReference type="ARBA" id="ARBA00022833"/>
    </source>
</evidence>
<accession>A0A2G5F0L1</accession>
<dbReference type="GO" id="GO:0008270">
    <property type="term" value="F:zinc ion binding"/>
    <property type="evidence" value="ECO:0007669"/>
    <property type="project" value="UniProtKB-KW"/>
</dbReference>
<dbReference type="InterPro" id="IPR055300">
    <property type="entry name" value="CWZF3/5/7"/>
</dbReference>
<feature type="compositionally biased region" description="Basic and acidic residues" evidence="4">
    <location>
        <begin position="475"/>
        <end position="504"/>
    </location>
</feature>
<dbReference type="STRING" id="218851.A0A2G5F0L1"/>
<keyword evidence="7" id="KW-1185">Reference proteome</keyword>
<protein>
    <recommendedName>
        <fullName evidence="5">CW-type domain-containing protein</fullName>
    </recommendedName>
</protein>
<evidence type="ECO:0000259" key="5">
    <source>
        <dbReference type="PROSITE" id="PS51050"/>
    </source>
</evidence>
<keyword evidence="1" id="KW-0479">Metal-binding</keyword>
<feature type="region of interest" description="Disordered" evidence="4">
    <location>
        <begin position="833"/>
        <end position="931"/>
    </location>
</feature>
<dbReference type="OrthoDB" id="757982at2759"/>
<dbReference type="InParanoid" id="A0A2G5F0L1"/>
<name>A0A2G5F0L1_AQUCA</name>
<feature type="region of interest" description="Disordered" evidence="4">
    <location>
        <begin position="223"/>
        <end position="252"/>
    </location>
</feature>
<evidence type="ECO:0000256" key="1">
    <source>
        <dbReference type="ARBA" id="ARBA00022723"/>
    </source>
</evidence>
<feature type="region of interest" description="Disordered" evidence="4">
    <location>
        <begin position="633"/>
        <end position="665"/>
    </location>
</feature>
<dbReference type="InterPro" id="IPR011124">
    <property type="entry name" value="Znf_CW"/>
</dbReference>